<evidence type="ECO:0000256" key="6">
    <source>
        <dbReference type="ARBA" id="ARBA00022989"/>
    </source>
</evidence>
<keyword evidence="9 13" id="KW-0472">Membrane</keyword>
<evidence type="ECO:0000313" key="14">
    <source>
        <dbReference type="EMBL" id="KAB0798040.1"/>
    </source>
</evidence>
<gene>
    <name evidence="14" type="ORF">PPYR_09033</name>
</gene>
<dbReference type="PANTHER" id="PTHR11690:SF243">
    <property type="entry name" value="PICKPOCKET 12-RELATED"/>
    <property type="match status" value="1"/>
</dbReference>
<evidence type="ECO:0000256" key="12">
    <source>
        <dbReference type="RuleBase" id="RU000679"/>
    </source>
</evidence>
<comment type="subcellular location">
    <subcellularLocation>
        <location evidence="1">Membrane</location>
        <topology evidence="1">Multi-pass membrane protein</topology>
    </subcellularLocation>
</comment>
<sequence length="531" mass="60510">MKLLGHSTIQAKVEPDKVYRGPNMFQYGFAERAQQTVNKKQTSESQKKSIMKLVMKRMEEYFRNSTLHGLRYVGDPLISFGERFFWLLAFFVALLCATYFINNIYSKYNRSPIIISLNPTATPIGSLPFPAITICSMNQAIKKEAEQIMLSGTDVEKMLLDDYCNGNSSFGNLSNLSEEVGKWENVQKFILRVTCLLKIALANQPFLMATQDMAILNLTFQREVDDWNPERGFLPNASLTALPWRAKGPGTHLGLTLVLDAQLSSYYCSSSTGVGFKVLLHNPLETPKMADFAILISPGLESRVSIEPKIYDASYTIKEIEIEKRMCYFTNERSLQFYRTYTELNCKLECQTNLTLSLCGCVPFYLPRNRLKKICSKSKQICSNLAKEIMEIHSQNGSSCHCLPGCFELGFEASVSFGQLTDTFKIREQYIKNVSPEYFRQNMAVLHFFFTESKFTSYTKSELYGFSEFLSNTGGLLGLFLGFGALSCVEIFYYFFLKVVCNSLQSRRKSKQNMKIKKRVVTKGYPFHIAN</sequence>
<dbReference type="InterPro" id="IPR001873">
    <property type="entry name" value="ENaC"/>
</dbReference>
<evidence type="ECO:0000256" key="13">
    <source>
        <dbReference type="SAM" id="Phobius"/>
    </source>
</evidence>
<dbReference type="Proteomes" id="UP000327044">
    <property type="component" value="Unassembled WGS sequence"/>
</dbReference>
<evidence type="ECO:0000256" key="2">
    <source>
        <dbReference type="ARBA" id="ARBA00007193"/>
    </source>
</evidence>
<dbReference type="InParanoid" id="A0A5N4AL21"/>
<evidence type="ECO:0000256" key="7">
    <source>
        <dbReference type="ARBA" id="ARBA00023053"/>
    </source>
</evidence>
<keyword evidence="4 12" id="KW-0894">Sodium channel</keyword>
<protein>
    <recommendedName>
        <fullName evidence="16">Pickpocket protein 28</fullName>
    </recommendedName>
</protein>
<evidence type="ECO:0000313" key="15">
    <source>
        <dbReference type="Proteomes" id="UP000327044"/>
    </source>
</evidence>
<dbReference type="FunCoup" id="A0A5N4AL21">
    <property type="interactions" value="10"/>
</dbReference>
<dbReference type="Gene3D" id="1.10.287.770">
    <property type="entry name" value="YojJ-like"/>
    <property type="match status" value="1"/>
</dbReference>
<keyword evidence="6 13" id="KW-1133">Transmembrane helix</keyword>
<evidence type="ECO:0000256" key="1">
    <source>
        <dbReference type="ARBA" id="ARBA00004141"/>
    </source>
</evidence>
<keyword evidence="7" id="KW-0915">Sodium</keyword>
<evidence type="ECO:0000256" key="11">
    <source>
        <dbReference type="ARBA" id="ARBA00023303"/>
    </source>
</evidence>
<dbReference type="GO" id="GO:0005886">
    <property type="term" value="C:plasma membrane"/>
    <property type="evidence" value="ECO:0007669"/>
    <property type="project" value="TreeGrafter"/>
</dbReference>
<comment type="caution">
    <text evidence="14">The sequence shown here is derived from an EMBL/GenBank/DDBJ whole genome shotgun (WGS) entry which is preliminary data.</text>
</comment>
<keyword evidence="15" id="KW-1185">Reference proteome</keyword>
<evidence type="ECO:0000256" key="4">
    <source>
        <dbReference type="ARBA" id="ARBA00022461"/>
    </source>
</evidence>
<proteinExistence type="inferred from homology"/>
<dbReference type="GO" id="GO:0015280">
    <property type="term" value="F:ligand-gated sodium channel activity"/>
    <property type="evidence" value="ECO:0007669"/>
    <property type="project" value="TreeGrafter"/>
</dbReference>
<name>A0A5N4AL21_PHOPY</name>
<dbReference type="PANTHER" id="PTHR11690">
    <property type="entry name" value="AMILORIDE-SENSITIVE SODIUM CHANNEL-RELATED"/>
    <property type="match status" value="1"/>
</dbReference>
<keyword evidence="5 12" id="KW-0812">Transmembrane</keyword>
<dbReference type="EMBL" id="VVIM01000006">
    <property type="protein sequence ID" value="KAB0798040.1"/>
    <property type="molecule type" value="Genomic_DNA"/>
</dbReference>
<dbReference type="Gene3D" id="1.10.287.820">
    <property type="entry name" value="Acid-sensing ion channel domain"/>
    <property type="match status" value="1"/>
</dbReference>
<dbReference type="PRINTS" id="PR01078">
    <property type="entry name" value="AMINACHANNEL"/>
</dbReference>
<keyword evidence="11 12" id="KW-0407">Ion channel</keyword>
<keyword evidence="3 12" id="KW-0813">Transport</keyword>
<evidence type="ECO:0000256" key="9">
    <source>
        <dbReference type="ARBA" id="ARBA00023136"/>
    </source>
</evidence>
<comment type="similarity">
    <text evidence="2 12">Belongs to the amiloride-sensitive sodium channel (TC 1.A.6) family.</text>
</comment>
<evidence type="ECO:0000256" key="10">
    <source>
        <dbReference type="ARBA" id="ARBA00023201"/>
    </source>
</evidence>
<evidence type="ECO:0008006" key="16">
    <source>
        <dbReference type="Google" id="ProtNLM"/>
    </source>
</evidence>
<feature type="transmembrane region" description="Helical" evidence="13">
    <location>
        <begin position="84"/>
        <end position="101"/>
    </location>
</feature>
<evidence type="ECO:0000256" key="8">
    <source>
        <dbReference type="ARBA" id="ARBA00023065"/>
    </source>
</evidence>
<keyword evidence="10 12" id="KW-0739">Sodium transport</keyword>
<evidence type="ECO:0000256" key="5">
    <source>
        <dbReference type="ARBA" id="ARBA00022692"/>
    </source>
</evidence>
<evidence type="ECO:0000256" key="3">
    <source>
        <dbReference type="ARBA" id="ARBA00022448"/>
    </source>
</evidence>
<dbReference type="AlphaFoldDB" id="A0A5N4AL21"/>
<keyword evidence="8 12" id="KW-0406">Ion transport</keyword>
<accession>A0A5N4AL21</accession>
<organism evidence="14 15">
    <name type="scientific">Photinus pyralis</name>
    <name type="common">Common eastern firefly</name>
    <name type="synonym">Lampyris pyralis</name>
    <dbReference type="NCBI Taxonomy" id="7054"/>
    <lineage>
        <taxon>Eukaryota</taxon>
        <taxon>Metazoa</taxon>
        <taxon>Ecdysozoa</taxon>
        <taxon>Arthropoda</taxon>
        <taxon>Hexapoda</taxon>
        <taxon>Insecta</taxon>
        <taxon>Pterygota</taxon>
        <taxon>Neoptera</taxon>
        <taxon>Endopterygota</taxon>
        <taxon>Coleoptera</taxon>
        <taxon>Polyphaga</taxon>
        <taxon>Elateriformia</taxon>
        <taxon>Elateroidea</taxon>
        <taxon>Lampyridae</taxon>
        <taxon>Lampyrinae</taxon>
        <taxon>Photinus</taxon>
    </lineage>
</organism>
<feature type="transmembrane region" description="Helical" evidence="13">
    <location>
        <begin position="476"/>
        <end position="501"/>
    </location>
</feature>
<reference evidence="14 15" key="1">
    <citation type="journal article" date="2018" name="Elife">
        <title>Firefly genomes illuminate parallel origins of bioluminescence in beetles.</title>
        <authorList>
            <person name="Fallon T.R."/>
            <person name="Lower S.E."/>
            <person name="Chang C.H."/>
            <person name="Bessho-Uehara M."/>
            <person name="Martin G.J."/>
            <person name="Bewick A.J."/>
            <person name="Behringer M."/>
            <person name="Debat H.J."/>
            <person name="Wong I."/>
            <person name="Day J.C."/>
            <person name="Suvorov A."/>
            <person name="Silva C.J."/>
            <person name="Stanger-Hall K.F."/>
            <person name="Hall D.W."/>
            <person name="Schmitz R.J."/>
            <person name="Nelson D.R."/>
            <person name="Lewis S.M."/>
            <person name="Shigenobu S."/>
            <person name="Bybee S.M."/>
            <person name="Larracuente A.M."/>
            <person name="Oba Y."/>
            <person name="Weng J.K."/>
        </authorList>
    </citation>
    <scope>NUCLEOTIDE SEQUENCE [LARGE SCALE GENOMIC DNA]</scope>
    <source>
        <strain evidence="14">1611_PpyrPB1</strain>
        <tissue evidence="14">Whole body</tissue>
    </source>
</reference>
<dbReference type="Pfam" id="PF00858">
    <property type="entry name" value="ASC"/>
    <property type="match status" value="1"/>
</dbReference>